<reference evidence="4" key="1">
    <citation type="submission" date="2020-11" db="EMBL/GenBank/DDBJ databases">
        <authorList>
            <consortium name="DOE Joint Genome Institute"/>
            <person name="Ahrendt S."/>
            <person name="Riley R."/>
            <person name="Andreopoulos W."/>
            <person name="Labutti K."/>
            <person name="Pangilinan J."/>
            <person name="Ruiz-Duenas F.J."/>
            <person name="Barrasa J.M."/>
            <person name="Sanchez-Garcia M."/>
            <person name="Camarero S."/>
            <person name="Miyauchi S."/>
            <person name="Serrano A."/>
            <person name="Linde D."/>
            <person name="Babiker R."/>
            <person name="Drula E."/>
            <person name="Ayuso-Fernandez I."/>
            <person name="Pacheco R."/>
            <person name="Padilla G."/>
            <person name="Ferreira P."/>
            <person name="Barriuso J."/>
            <person name="Kellner H."/>
            <person name="Castanera R."/>
            <person name="Alfaro M."/>
            <person name="Ramirez L."/>
            <person name="Pisabarro A.G."/>
            <person name="Kuo A."/>
            <person name="Tritt A."/>
            <person name="Lipzen A."/>
            <person name="He G."/>
            <person name="Yan M."/>
            <person name="Ng V."/>
            <person name="Cullen D."/>
            <person name="Martin F."/>
            <person name="Rosso M.-N."/>
            <person name="Henrissat B."/>
            <person name="Hibbett D."/>
            <person name="Martinez A.T."/>
            <person name="Grigoriev I.V."/>
        </authorList>
    </citation>
    <scope>NUCLEOTIDE SEQUENCE</scope>
    <source>
        <strain evidence="4">CBS 247.69</strain>
    </source>
</reference>
<dbReference type="InterPro" id="IPR005887">
    <property type="entry name" value="GH92_a_mannosidase_put"/>
</dbReference>
<dbReference type="FunFam" id="1.20.1050.60:FF:000001">
    <property type="entry name" value="Putative alpha-1,2-mannosidase"/>
    <property type="match status" value="1"/>
</dbReference>
<proteinExistence type="predicted"/>
<dbReference type="GO" id="GO:0000224">
    <property type="term" value="F:peptide-N4-(N-acetyl-beta-glucosaminyl)asparagine amidase activity"/>
    <property type="evidence" value="ECO:0007669"/>
    <property type="project" value="TreeGrafter"/>
</dbReference>
<dbReference type="GO" id="GO:0005829">
    <property type="term" value="C:cytosol"/>
    <property type="evidence" value="ECO:0007669"/>
    <property type="project" value="TreeGrafter"/>
</dbReference>
<accession>A0A9P5YAY3</accession>
<comment type="caution">
    <text evidence="4">The sequence shown here is derived from an EMBL/GenBank/DDBJ whole genome shotgun (WGS) entry which is preliminary data.</text>
</comment>
<dbReference type="InterPro" id="IPR012939">
    <property type="entry name" value="Glyco_hydro_92"/>
</dbReference>
<evidence type="ECO:0000259" key="2">
    <source>
        <dbReference type="Pfam" id="PF07971"/>
    </source>
</evidence>
<dbReference type="GO" id="GO:0006516">
    <property type="term" value="P:glycoprotein catabolic process"/>
    <property type="evidence" value="ECO:0007669"/>
    <property type="project" value="TreeGrafter"/>
</dbReference>
<dbReference type="PANTHER" id="PTHR12143">
    <property type="entry name" value="PEPTIDE N-GLYCANASE PNGASE -RELATED"/>
    <property type="match status" value="1"/>
</dbReference>
<keyword evidence="5" id="KW-1185">Reference proteome</keyword>
<keyword evidence="1" id="KW-0732">Signal</keyword>
<dbReference type="Pfam" id="PF07971">
    <property type="entry name" value="Glyco_hydro_92"/>
    <property type="match status" value="1"/>
</dbReference>
<dbReference type="GO" id="GO:0005634">
    <property type="term" value="C:nucleus"/>
    <property type="evidence" value="ECO:0007669"/>
    <property type="project" value="TreeGrafter"/>
</dbReference>
<dbReference type="InterPro" id="IPR008928">
    <property type="entry name" value="6-hairpin_glycosidase_sf"/>
</dbReference>
<sequence length="793" mass="86139">MRIIICTILAVTYFVGSIAFGSTIPPAFAVPPSDEVDSVNVLVGNGGIAPSVTGGMIPSTAPPFAMTRWVAQTRRNYVSRTPYNWTADRISGFQGTRQPAIWMGESGSVGVVPGFAANGDGKNVKADFDARGMKKVDGTEILTPSYYSIELEDDVGGGGTVLVEQTATSRVGHLRFTFRPSLATFIPSLLVEMARPSITSSTPTNITFPIGDVTLSPTSNSSTPFEICGSNNERQDRIITPISIADKANKFKGYACAHFSSASTIISHGVIQNTTITPLAQSGSGPMLSAYVLFKSGGQREIVVDVRVGTSFISTDLARSHIFQETPAKATIENTARTVREAWIEKLGRIKVQGGTKVQRESFYTGIFHTLHYPSEQHESGMYFSGNDGEVHSAKESYTGYSIWDTFRAAWAWQIILAPERIPGMVTSMLADFKEAGRLPMWKNIVETNIMVGTHSDSLVAEAAVKGITGFDPELAWEAVSKNAFTPPFEDATVVYSDRQENVDFEARAGLSTDYGVEGKGWVANDIHSESASRTLDYAYDDFSAAMLARAIGKPEEVVQPLLQRSMQAPFTLWNNETGFIQARNADGSWAGDTAGFTEGDKWAYSFDIVQALPELIERRGGNASFVQSLDDHFNGGHNDHRNEPSHHIPYLYSLSGAAHRTQEVVRQIANTNYNNTPNGLSGNEDCGQMSAWYIFSALGFYPVNPASGEYAIGSPFFDKVSINLPPTAANQKERVLTITAEGASTKQYVKGLTVNGQKVEFPVITHKQIANGGEIVFEMSDSIEKWGNGVLN</sequence>
<dbReference type="Gene3D" id="3.30.2080.10">
    <property type="entry name" value="GH92 mannosidase domain"/>
    <property type="match status" value="1"/>
</dbReference>
<feature type="signal peptide" evidence="1">
    <location>
        <begin position="1"/>
        <end position="29"/>
    </location>
</feature>
<keyword evidence="4" id="KW-0378">Hydrolase</keyword>
<dbReference type="GO" id="GO:0030246">
    <property type="term" value="F:carbohydrate binding"/>
    <property type="evidence" value="ECO:0007669"/>
    <property type="project" value="InterPro"/>
</dbReference>
<evidence type="ECO:0000259" key="3">
    <source>
        <dbReference type="Pfam" id="PF17678"/>
    </source>
</evidence>
<evidence type="ECO:0000256" key="1">
    <source>
        <dbReference type="SAM" id="SignalP"/>
    </source>
</evidence>
<dbReference type="Pfam" id="PF17678">
    <property type="entry name" value="Glyco_hydro_92N"/>
    <property type="match status" value="1"/>
</dbReference>
<dbReference type="SUPFAM" id="SSF48208">
    <property type="entry name" value="Six-hairpin glycosidases"/>
    <property type="match status" value="1"/>
</dbReference>
<feature type="domain" description="Glycosyl hydrolase family 92" evidence="2">
    <location>
        <begin position="318"/>
        <end position="782"/>
    </location>
</feature>
<dbReference type="Proteomes" id="UP000807353">
    <property type="component" value="Unassembled WGS sequence"/>
</dbReference>
<dbReference type="PANTHER" id="PTHR12143:SF43">
    <property type="entry name" value="PUTATIVE-RELATED"/>
    <property type="match status" value="1"/>
</dbReference>
<dbReference type="Gene3D" id="1.20.1050.60">
    <property type="entry name" value="alpha-1,2-mannosidase"/>
    <property type="match status" value="1"/>
</dbReference>
<dbReference type="NCBIfam" id="TIGR01180">
    <property type="entry name" value="aman2_put"/>
    <property type="match status" value="1"/>
</dbReference>
<evidence type="ECO:0000313" key="5">
    <source>
        <dbReference type="Proteomes" id="UP000807353"/>
    </source>
</evidence>
<name>A0A9P5YAY3_9AGAR</name>
<dbReference type="InterPro" id="IPR014718">
    <property type="entry name" value="GH-type_carb-bd"/>
</dbReference>
<feature type="domain" description="Glycosyl hydrolase family 92 N-terminal" evidence="3">
    <location>
        <begin position="39"/>
        <end position="311"/>
    </location>
</feature>
<protein>
    <submittedName>
        <fullName evidence="4">Glycosyl hydrolase family 92-domain-containing protein</fullName>
    </submittedName>
</protein>
<dbReference type="EMBL" id="MU150248">
    <property type="protein sequence ID" value="KAF9465359.1"/>
    <property type="molecule type" value="Genomic_DNA"/>
</dbReference>
<feature type="chain" id="PRO_5040402981" evidence="1">
    <location>
        <begin position="30"/>
        <end position="793"/>
    </location>
</feature>
<gene>
    <name evidence="4" type="ORF">BDZ94DRAFT_1234759</name>
</gene>
<organism evidence="4 5">
    <name type="scientific">Collybia nuda</name>
    <dbReference type="NCBI Taxonomy" id="64659"/>
    <lineage>
        <taxon>Eukaryota</taxon>
        <taxon>Fungi</taxon>
        <taxon>Dikarya</taxon>
        <taxon>Basidiomycota</taxon>
        <taxon>Agaricomycotina</taxon>
        <taxon>Agaricomycetes</taxon>
        <taxon>Agaricomycetidae</taxon>
        <taxon>Agaricales</taxon>
        <taxon>Tricholomatineae</taxon>
        <taxon>Clitocybaceae</taxon>
        <taxon>Collybia</taxon>
    </lineage>
</organism>
<dbReference type="InterPro" id="IPR050883">
    <property type="entry name" value="PNGase"/>
</dbReference>
<evidence type="ECO:0000313" key="4">
    <source>
        <dbReference type="EMBL" id="KAF9465359.1"/>
    </source>
</evidence>
<dbReference type="OrthoDB" id="449263at2759"/>
<dbReference type="Gene3D" id="1.20.1610.10">
    <property type="entry name" value="alpha-1,2-mannosidases domains"/>
    <property type="match status" value="1"/>
</dbReference>
<dbReference type="FunFam" id="3.30.2080.10:FF:000001">
    <property type="entry name" value="Alpha-1,2-mannosidase subfamily"/>
    <property type="match status" value="1"/>
</dbReference>
<dbReference type="InterPro" id="IPR041371">
    <property type="entry name" value="GH92_N"/>
</dbReference>
<dbReference type="Gene3D" id="2.70.98.10">
    <property type="match status" value="1"/>
</dbReference>
<dbReference type="GO" id="GO:0005975">
    <property type="term" value="P:carbohydrate metabolic process"/>
    <property type="evidence" value="ECO:0007669"/>
    <property type="project" value="InterPro"/>
</dbReference>
<dbReference type="AlphaFoldDB" id="A0A9P5YAY3"/>